<keyword evidence="2" id="KW-1185">Reference proteome</keyword>
<gene>
    <name evidence="1" type="ORF">CAP_0443</name>
</gene>
<name>A0A017SV11_9BACT</name>
<comment type="caution">
    <text evidence="1">The sequence shown here is derived from an EMBL/GenBank/DDBJ whole genome shotgun (WGS) entry which is preliminary data.</text>
</comment>
<sequence>MARLWGWFSWASSPACDRHFGAVAASATVQAWRRTCPLRNDSPRS</sequence>
<accession>A0A017SV11</accession>
<dbReference type="STRING" id="1192034.CAP_0443"/>
<proteinExistence type="predicted"/>
<dbReference type="EMBL" id="ASRX01000105">
    <property type="protein sequence ID" value="EYF00572.1"/>
    <property type="molecule type" value="Genomic_DNA"/>
</dbReference>
<evidence type="ECO:0000313" key="2">
    <source>
        <dbReference type="Proteomes" id="UP000019678"/>
    </source>
</evidence>
<dbReference type="Proteomes" id="UP000019678">
    <property type="component" value="Unassembled WGS sequence"/>
</dbReference>
<organism evidence="1 2">
    <name type="scientific">Chondromyces apiculatus DSM 436</name>
    <dbReference type="NCBI Taxonomy" id="1192034"/>
    <lineage>
        <taxon>Bacteria</taxon>
        <taxon>Pseudomonadati</taxon>
        <taxon>Myxococcota</taxon>
        <taxon>Polyangia</taxon>
        <taxon>Polyangiales</taxon>
        <taxon>Polyangiaceae</taxon>
        <taxon>Chondromyces</taxon>
    </lineage>
</organism>
<reference evidence="1 2" key="1">
    <citation type="submission" date="2013-05" db="EMBL/GenBank/DDBJ databases">
        <title>Genome assembly of Chondromyces apiculatus DSM 436.</title>
        <authorList>
            <person name="Sharma G."/>
            <person name="Khatri I."/>
            <person name="Kaur C."/>
            <person name="Mayilraj S."/>
            <person name="Subramanian S."/>
        </authorList>
    </citation>
    <scope>NUCLEOTIDE SEQUENCE [LARGE SCALE GENOMIC DNA]</scope>
    <source>
        <strain evidence="1 2">DSM 436</strain>
    </source>
</reference>
<dbReference type="AlphaFoldDB" id="A0A017SV11"/>
<protein>
    <submittedName>
        <fullName evidence="1">Uncharacterized protein</fullName>
    </submittedName>
</protein>
<evidence type="ECO:0000313" key="1">
    <source>
        <dbReference type="EMBL" id="EYF00572.1"/>
    </source>
</evidence>